<keyword evidence="2 4" id="KW-0863">Zinc-finger</keyword>
<dbReference type="PANTHER" id="PTHR14155">
    <property type="entry name" value="RING FINGER DOMAIN-CONTAINING"/>
    <property type="match status" value="1"/>
</dbReference>
<reference evidence="7" key="2">
    <citation type="submission" date="2021-04" db="EMBL/GenBank/DDBJ databases">
        <authorList>
            <person name="Podell S."/>
        </authorList>
    </citation>
    <scope>NUCLEOTIDE SEQUENCE</scope>
    <source>
        <strain evidence="7">Hildebrandi</strain>
    </source>
</reference>
<accession>A0A9K3L6K5</accession>
<organism evidence="7 8">
    <name type="scientific">Nitzschia inconspicua</name>
    <dbReference type="NCBI Taxonomy" id="303405"/>
    <lineage>
        <taxon>Eukaryota</taxon>
        <taxon>Sar</taxon>
        <taxon>Stramenopiles</taxon>
        <taxon>Ochrophyta</taxon>
        <taxon>Bacillariophyta</taxon>
        <taxon>Bacillariophyceae</taxon>
        <taxon>Bacillariophycidae</taxon>
        <taxon>Bacillariales</taxon>
        <taxon>Bacillariaceae</taxon>
        <taxon>Nitzschia</taxon>
    </lineage>
</organism>
<comment type="caution">
    <text evidence="7">The sequence shown here is derived from an EMBL/GenBank/DDBJ whole genome shotgun (WGS) entry which is preliminary data.</text>
</comment>
<dbReference type="GO" id="GO:0008270">
    <property type="term" value="F:zinc ion binding"/>
    <property type="evidence" value="ECO:0007669"/>
    <property type="project" value="UniProtKB-KW"/>
</dbReference>
<dbReference type="Pfam" id="PF13639">
    <property type="entry name" value="zf-RING_2"/>
    <property type="match status" value="1"/>
</dbReference>
<dbReference type="InterPro" id="IPR001841">
    <property type="entry name" value="Znf_RING"/>
</dbReference>
<feature type="domain" description="RING-type" evidence="6">
    <location>
        <begin position="314"/>
        <end position="356"/>
    </location>
</feature>
<keyword evidence="3" id="KW-0862">Zinc</keyword>
<feature type="region of interest" description="Disordered" evidence="5">
    <location>
        <begin position="365"/>
        <end position="400"/>
    </location>
</feature>
<evidence type="ECO:0000259" key="6">
    <source>
        <dbReference type="PROSITE" id="PS50089"/>
    </source>
</evidence>
<evidence type="ECO:0000256" key="5">
    <source>
        <dbReference type="SAM" id="MobiDB-lite"/>
    </source>
</evidence>
<proteinExistence type="predicted"/>
<feature type="compositionally biased region" description="Polar residues" evidence="5">
    <location>
        <begin position="391"/>
        <end position="400"/>
    </location>
</feature>
<evidence type="ECO:0000313" key="8">
    <source>
        <dbReference type="Proteomes" id="UP000693970"/>
    </source>
</evidence>
<evidence type="ECO:0000256" key="4">
    <source>
        <dbReference type="PROSITE-ProRule" id="PRU00175"/>
    </source>
</evidence>
<protein>
    <submittedName>
        <fullName evidence="7">Ring finger domain containing protein</fullName>
    </submittedName>
</protein>
<evidence type="ECO:0000313" key="7">
    <source>
        <dbReference type="EMBL" id="KAG7356468.1"/>
    </source>
</evidence>
<evidence type="ECO:0000256" key="2">
    <source>
        <dbReference type="ARBA" id="ARBA00022771"/>
    </source>
</evidence>
<dbReference type="PROSITE" id="PS50089">
    <property type="entry name" value="ZF_RING_2"/>
    <property type="match status" value="1"/>
</dbReference>
<name>A0A9K3L6K5_9STRA</name>
<dbReference type="InterPro" id="IPR003137">
    <property type="entry name" value="PA_domain"/>
</dbReference>
<evidence type="ECO:0000256" key="3">
    <source>
        <dbReference type="ARBA" id="ARBA00022833"/>
    </source>
</evidence>
<dbReference type="OrthoDB" id="1630758at2759"/>
<sequence length="400" mass="44308">MNNWCEECDEECHDHSTVCTVCGTTLAAPPIATTTSSSPPSVIMEGQHNATDAALLHMQQAGRDLREVLGSLRGQVQDLEALTRNILEHQQRNWQDTIPPELWDPQNTGTTSSNARPTSEKALQQIPRIVLEEKSTIFRQGTLQIFSLSSGTTTVDNNENSSTHLQLRCSALIGEFGPIGEHHFQTAALVVASPLTGKGGLSEETINCINLQVVEKNATPVVFMQRGDGLTFVQKAIMAQKAGASAVIMGNNTSSPWPYVMKDSNNEAETHRLYIPVVMVKEADAHAILQLHKKKTDRTTLCCNLHITAQSHDCVVCCERLQTSETVVQLPGCAHIFHESCVMSWLKSHNTCPYCRRELPTDDEDYERERRRQQRTHAGLSSSMDPPGNERTGTWSEFYG</sequence>
<reference evidence="7" key="1">
    <citation type="journal article" date="2021" name="Sci. Rep.">
        <title>Diploid genomic architecture of Nitzschia inconspicua, an elite biomass production diatom.</title>
        <authorList>
            <person name="Oliver A."/>
            <person name="Podell S."/>
            <person name="Pinowska A."/>
            <person name="Traller J.C."/>
            <person name="Smith S.R."/>
            <person name="McClure R."/>
            <person name="Beliaev A."/>
            <person name="Bohutskyi P."/>
            <person name="Hill E.A."/>
            <person name="Rabines A."/>
            <person name="Zheng H."/>
            <person name="Allen L.Z."/>
            <person name="Kuo A."/>
            <person name="Grigoriev I.V."/>
            <person name="Allen A.E."/>
            <person name="Hazlebeck D."/>
            <person name="Allen E.E."/>
        </authorList>
    </citation>
    <scope>NUCLEOTIDE SEQUENCE</scope>
    <source>
        <strain evidence="7">Hildebrandi</strain>
    </source>
</reference>
<dbReference type="InterPro" id="IPR053238">
    <property type="entry name" value="RING-H2_zinc_finger"/>
</dbReference>
<keyword evidence="8" id="KW-1185">Reference proteome</keyword>
<dbReference type="EMBL" id="JAGRRH010000015">
    <property type="protein sequence ID" value="KAG7356468.1"/>
    <property type="molecule type" value="Genomic_DNA"/>
</dbReference>
<feature type="compositionally biased region" description="Polar residues" evidence="5">
    <location>
        <begin position="105"/>
        <end position="117"/>
    </location>
</feature>
<dbReference type="PANTHER" id="PTHR14155:SF627">
    <property type="entry name" value="OS06G0192800 PROTEIN"/>
    <property type="match status" value="1"/>
</dbReference>
<keyword evidence="1" id="KW-0479">Metal-binding</keyword>
<evidence type="ECO:0000256" key="1">
    <source>
        <dbReference type="ARBA" id="ARBA00022723"/>
    </source>
</evidence>
<dbReference type="Proteomes" id="UP000693970">
    <property type="component" value="Unassembled WGS sequence"/>
</dbReference>
<dbReference type="AlphaFoldDB" id="A0A9K3L6K5"/>
<feature type="region of interest" description="Disordered" evidence="5">
    <location>
        <begin position="96"/>
        <end position="121"/>
    </location>
</feature>
<dbReference type="SMART" id="SM00184">
    <property type="entry name" value="RING"/>
    <property type="match status" value="1"/>
</dbReference>
<dbReference type="Pfam" id="PF02225">
    <property type="entry name" value="PA"/>
    <property type="match status" value="1"/>
</dbReference>
<gene>
    <name evidence="7" type="ORF">IV203_001154</name>
</gene>